<dbReference type="SUPFAM" id="SSF56784">
    <property type="entry name" value="HAD-like"/>
    <property type="match status" value="1"/>
</dbReference>
<dbReference type="InterPro" id="IPR036412">
    <property type="entry name" value="HAD-like_sf"/>
</dbReference>
<dbReference type="PANTHER" id="PTHR42896">
    <property type="entry name" value="XYLULOSE-1,5-BISPHOSPHATE (XUBP) PHOSPHATASE"/>
    <property type="match status" value="1"/>
</dbReference>
<reference evidence="1 2" key="1">
    <citation type="journal article" date="2018" name="Front. Plant Sci.">
        <title>Red Clover (Trifolium pratense) and Zigzag Clover (T. medium) - A Picture of Genomic Similarities and Differences.</title>
        <authorList>
            <person name="Dluhosova J."/>
            <person name="Istvanek J."/>
            <person name="Nedelnik J."/>
            <person name="Repkova J."/>
        </authorList>
    </citation>
    <scope>NUCLEOTIDE SEQUENCE [LARGE SCALE GENOMIC DNA]</scope>
    <source>
        <strain evidence="2">cv. 10/8</strain>
        <tissue evidence="1">Leaf</tissue>
    </source>
</reference>
<feature type="non-terminal residue" evidence="1">
    <location>
        <position position="154"/>
    </location>
</feature>
<comment type="caution">
    <text evidence="1">The sequence shown here is derived from an EMBL/GenBank/DDBJ whole genome shotgun (WGS) entry which is preliminary data.</text>
</comment>
<proteinExistence type="predicted"/>
<keyword evidence="2" id="KW-1185">Reference proteome</keyword>
<dbReference type="InterPro" id="IPR023214">
    <property type="entry name" value="HAD_sf"/>
</dbReference>
<dbReference type="EMBL" id="LXQA010014270">
    <property type="protein sequence ID" value="MCH88495.1"/>
    <property type="molecule type" value="Genomic_DNA"/>
</dbReference>
<accession>A0A392MN17</accession>
<protein>
    <submittedName>
        <fullName evidence="1">Haloacid dehalogenase-like hydrolase</fullName>
    </submittedName>
</protein>
<keyword evidence="1" id="KW-0378">Hydrolase</keyword>
<evidence type="ECO:0000313" key="1">
    <source>
        <dbReference type="EMBL" id="MCH88495.1"/>
    </source>
</evidence>
<dbReference type="Proteomes" id="UP000265520">
    <property type="component" value="Unassembled WGS sequence"/>
</dbReference>
<dbReference type="Gene3D" id="3.40.50.1000">
    <property type="entry name" value="HAD superfamily/HAD-like"/>
    <property type="match status" value="1"/>
</dbReference>
<dbReference type="InterPro" id="IPR044999">
    <property type="entry name" value="CbbY-like"/>
</dbReference>
<gene>
    <name evidence="1" type="ORF">A2U01_0009384</name>
</gene>
<dbReference type="AlphaFoldDB" id="A0A392MN17"/>
<name>A0A392MN17_9FABA</name>
<dbReference type="GO" id="GO:0016787">
    <property type="term" value="F:hydrolase activity"/>
    <property type="evidence" value="ECO:0007669"/>
    <property type="project" value="UniProtKB-KW"/>
</dbReference>
<evidence type="ECO:0000313" key="2">
    <source>
        <dbReference type="Proteomes" id="UP000265520"/>
    </source>
</evidence>
<dbReference type="PANTHER" id="PTHR42896:SF3">
    <property type="entry name" value="PROTEIN, PUTATIVE, EXPRESSED-RELATED"/>
    <property type="match status" value="1"/>
</dbReference>
<sequence>MFSFPGRTKKVIIVGIKEAEQSLHGQLVSGKVIASGLDEELSKEATRAAAAERQRLAKEVASALKLSVAIDTSLSESLDKIVTALHAGAERAGLPICNCVLIAGSQSGVAGAERAGMPCVVLRSSLTSRAEFPLAIATMDGFGGADLTISKLRN</sequence>
<organism evidence="1 2">
    <name type="scientific">Trifolium medium</name>
    <dbReference type="NCBI Taxonomy" id="97028"/>
    <lineage>
        <taxon>Eukaryota</taxon>
        <taxon>Viridiplantae</taxon>
        <taxon>Streptophyta</taxon>
        <taxon>Embryophyta</taxon>
        <taxon>Tracheophyta</taxon>
        <taxon>Spermatophyta</taxon>
        <taxon>Magnoliopsida</taxon>
        <taxon>eudicotyledons</taxon>
        <taxon>Gunneridae</taxon>
        <taxon>Pentapetalae</taxon>
        <taxon>rosids</taxon>
        <taxon>fabids</taxon>
        <taxon>Fabales</taxon>
        <taxon>Fabaceae</taxon>
        <taxon>Papilionoideae</taxon>
        <taxon>50 kb inversion clade</taxon>
        <taxon>NPAAA clade</taxon>
        <taxon>Hologalegina</taxon>
        <taxon>IRL clade</taxon>
        <taxon>Trifolieae</taxon>
        <taxon>Trifolium</taxon>
    </lineage>
</organism>